<dbReference type="PANTHER" id="PTHR46082">
    <property type="entry name" value="ATP/GTP-BINDING PROTEIN-RELATED"/>
    <property type="match status" value="1"/>
</dbReference>
<dbReference type="Gene3D" id="1.25.40.10">
    <property type="entry name" value="Tetratricopeptide repeat domain"/>
    <property type="match status" value="1"/>
</dbReference>
<dbReference type="InterPro" id="IPR027417">
    <property type="entry name" value="P-loop_NTPase"/>
</dbReference>
<protein>
    <submittedName>
        <fullName evidence="2">Putative kinesin light chain protein</fullName>
    </submittedName>
</protein>
<accession>M7SGA6</accession>
<gene>
    <name evidence="2" type="ORF">UCREL1_9886</name>
</gene>
<dbReference type="STRING" id="1287681.M7SGA6"/>
<proteinExistence type="predicted"/>
<evidence type="ECO:0000313" key="2">
    <source>
        <dbReference type="EMBL" id="EMR63167.1"/>
    </source>
</evidence>
<dbReference type="Pfam" id="PF00931">
    <property type="entry name" value="NB-ARC"/>
    <property type="match status" value="1"/>
</dbReference>
<dbReference type="eggNOG" id="KOG1840">
    <property type="taxonomic scope" value="Eukaryota"/>
</dbReference>
<dbReference type="HOGENOM" id="CLU_640981_0_0_1"/>
<evidence type="ECO:0000313" key="3">
    <source>
        <dbReference type="Proteomes" id="UP000012174"/>
    </source>
</evidence>
<dbReference type="EMBL" id="KB707260">
    <property type="protein sequence ID" value="EMR63167.1"/>
    <property type="molecule type" value="Genomic_DNA"/>
</dbReference>
<dbReference type="SUPFAM" id="SSF52540">
    <property type="entry name" value="P-loop containing nucleoside triphosphate hydrolases"/>
    <property type="match status" value="1"/>
</dbReference>
<dbReference type="GO" id="GO:0043531">
    <property type="term" value="F:ADP binding"/>
    <property type="evidence" value="ECO:0007669"/>
    <property type="project" value="InterPro"/>
</dbReference>
<sequence>MSKLNHGIIPIELSGYNMQYLPFVENCDVFLKHLSEPQNLFFKLLRRIFTGQGQPTVIEEIEKCYKDLEGQDRITDKDIETRVTNSIRAIGRDGSAMVREQVRRGHDNNFVRRGSVVEQLLGRVAPSAIKDGCQRTAVAGLGGIGKTQIALETAYCIRDQYPTCSVFWVPAIDATSFEEAYRKIGKALGVQGLDDNEADVKLLVKAALSHESASEWLLIVDNADDLKLFAGSTLADHLPFSRNGSILFTTRNHQVAISDIESTKQLLEFLTNLPLAIKQASSYMARLQISTTKYFGYCISSDETTIKLLSRDFEDLGRYKAVENPVATTWLISFNHIFREMPLAAQYLEYICFFAEKDIPISLLPSGKDELEVDEAIGGQGKYDEAETMHREVLALLQKVLGREHPDTLNCMKTLELVLNWQRDDETE</sequence>
<dbReference type="KEGG" id="ela:UCREL1_9886"/>
<dbReference type="Gene3D" id="3.40.50.300">
    <property type="entry name" value="P-loop containing nucleotide triphosphate hydrolases"/>
    <property type="match status" value="1"/>
</dbReference>
<feature type="domain" description="NB-ARC" evidence="1">
    <location>
        <begin position="121"/>
        <end position="264"/>
    </location>
</feature>
<name>M7SGA6_EUTLA</name>
<reference evidence="3" key="1">
    <citation type="journal article" date="2013" name="Genome Announc.">
        <title>Draft genome sequence of the grapevine dieback fungus Eutypa lata UCR-EL1.</title>
        <authorList>
            <person name="Blanco-Ulate B."/>
            <person name="Rolshausen P.E."/>
            <person name="Cantu D."/>
        </authorList>
    </citation>
    <scope>NUCLEOTIDE SEQUENCE [LARGE SCALE GENOMIC DNA]</scope>
    <source>
        <strain evidence="3">UCR-EL1</strain>
    </source>
</reference>
<dbReference type="Proteomes" id="UP000012174">
    <property type="component" value="Unassembled WGS sequence"/>
</dbReference>
<dbReference type="OrthoDB" id="626167at2759"/>
<dbReference type="PANTHER" id="PTHR46082:SF6">
    <property type="entry name" value="AAA+ ATPASE DOMAIN-CONTAINING PROTEIN-RELATED"/>
    <property type="match status" value="1"/>
</dbReference>
<keyword evidence="3" id="KW-1185">Reference proteome</keyword>
<dbReference type="InterPro" id="IPR011990">
    <property type="entry name" value="TPR-like_helical_dom_sf"/>
</dbReference>
<dbReference type="InterPro" id="IPR002182">
    <property type="entry name" value="NB-ARC"/>
</dbReference>
<dbReference type="InterPro" id="IPR053137">
    <property type="entry name" value="NLR-like"/>
</dbReference>
<organism evidence="2 3">
    <name type="scientific">Eutypa lata (strain UCR-EL1)</name>
    <name type="common">Grapevine dieback disease fungus</name>
    <name type="synonym">Eutypa armeniacae</name>
    <dbReference type="NCBI Taxonomy" id="1287681"/>
    <lineage>
        <taxon>Eukaryota</taxon>
        <taxon>Fungi</taxon>
        <taxon>Dikarya</taxon>
        <taxon>Ascomycota</taxon>
        <taxon>Pezizomycotina</taxon>
        <taxon>Sordariomycetes</taxon>
        <taxon>Xylariomycetidae</taxon>
        <taxon>Xylariales</taxon>
        <taxon>Diatrypaceae</taxon>
        <taxon>Eutypa</taxon>
    </lineage>
</organism>
<dbReference type="Pfam" id="PF13374">
    <property type="entry name" value="TPR_10"/>
    <property type="match status" value="1"/>
</dbReference>
<dbReference type="AlphaFoldDB" id="M7SGA6"/>
<evidence type="ECO:0000259" key="1">
    <source>
        <dbReference type="Pfam" id="PF00931"/>
    </source>
</evidence>